<gene>
    <name evidence="2" type="ORF">UA74_21485</name>
</gene>
<evidence type="ECO:0000256" key="1">
    <source>
        <dbReference type="SAM" id="MobiDB-lite"/>
    </source>
</evidence>
<dbReference type="KEGG" id="acad:UA74_21485"/>
<dbReference type="AlphaFoldDB" id="A0AAC9LGI3"/>
<protein>
    <submittedName>
        <fullName evidence="2">Uncharacterized protein</fullName>
    </submittedName>
</protein>
<accession>A0AAC9LGI3</accession>
<dbReference type="Proteomes" id="UP000185511">
    <property type="component" value="Chromosome"/>
</dbReference>
<reference evidence="3" key="1">
    <citation type="submission" date="2016-06" db="EMBL/GenBank/DDBJ databases">
        <title>Complete genome sequence of Actinoalloteichus fjordicus DSM 46855 (=ADI127-17), type strain of the new species Actinoalloteichus fjordicus.</title>
        <authorList>
            <person name="Ruckert C."/>
            <person name="Nouioui I."/>
            <person name="Willmese J."/>
            <person name="van Wezel G."/>
            <person name="Klenk H.-P."/>
            <person name="Kalinowski J."/>
            <person name="Zotchev S.B."/>
        </authorList>
    </citation>
    <scope>NUCLEOTIDE SEQUENCE [LARGE SCALE GENOMIC DNA]</scope>
    <source>
        <strain evidence="3">ADI127-7</strain>
    </source>
</reference>
<proteinExistence type="predicted"/>
<feature type="region of interest" description="Disordered" evidence="1">
    <location>
        <begin position="1"/>
        <end position="47"/>
    </location>
</feature>
<name>A0AAC9LGI3_9PSEU</name>
<dbReference type="RefSeq" id="WP_157434363.1">
    <property type="nucleotide sequence ID" value="NZ_CP016076.1"/>
</dbReference>
<dbReference type="EMBL" id="CP016076">
    <property type="protein sequence ID" value="APU16322.1"/>
    <property type="molecule type" value="Genomic_DNA"/>
</dbReference>
<keyword evidence="3" id="KW-1185">Reference proteome</keyword>
<evidence type="ECO:0000313" key="2">
    <source>
        <dbReference type="EMBL" id="APU16322.1"/>
    </source>
</evidence>
<feature type="compositionally biased region" description="Basic and acidic residues" evidence="1">
    <location>
        <begin position="13"/>
        <end position="40"/>
    </location>
</feature>
<sequence length="47" mass="5267">MSLIRAQGCPDLESAREVHEAHDGPDETPGRHHWAEEIARRPAPSRP</sequence>
<evidence type="ECO:0000313" key="3">
    <source>
        <dbReference type="Proteomes" id="UP000185511"/>
    </source>
</evidence>
<organism evidence="2 3">
    <name type="scientific">Actinoalloteichus fjordicus</name>
    <dbReference type="NCBI Taxonomy" id="1612552"/>
    <lineage>
        <taxon>Bacteria</taxon>
        <taxon>Bacillati</taxon>
        <taxon>Actinomycetota</taxon>
        <taxon>Actinomycetes</taxon>
        <taxon>Pseudonocardiales</taxon>
        <taxon>Pseudonocardiaceae</taxon>
        <taxon>Actinoalloteichus</taxon>
    </lineage>
</organism>